<proteinExistence type="predicted"/>
<keyword evidence="1" id="KW-0812">Transmembrane</keyword>
<sequence>MTLFINILIAAIIVGLAGYEIFKVTQKSKQGKCAACDYKCEAKLMADKASKQQILKRIL</sequence>
<keyword evidence="1" id="KW-1133">Transmembrane helix</keyword>
<dbReference type="Proteomes" id="UP000187499">
    <property type="component" value="Chromosome"/>
</dbReference>
<organism evidence="2 3">
    <name type="scientific">Companilactobacillus allii</name>
    <dbReference type="NCBI Taxonomy" id="1847728"/>
    <lineage>
        <taxon>Bacteria</taxon>
        <taxon>Bacillati</taxon>
        <taxon>Bacillota</taxon>
        <taxon>Bacilli</taxon>
        <taxon>Lactobacillales</taxon>
        <taxon>Lactobacillaceae</taxon>
        <taxon>Companilactobacillus</taxon>
    </lineage>
</organism>
<accession>A0A1P8Q477</accession>
<reference evidence="3" key="1">
    <citation type="submission" date="2016-12" db="EMBL/GenBank/DDBJ databases">
        <authorList>
            <person name="Jung M.Y."/>
            <person name="Lee S.H."/>
        </authorList>
    </citation>
    <scope>NUCLEOTIDE SEQUENCE [LARGE SCALE GENOMIC DNA]</scope>
    <source>
        <strain evidence="3">WiKim39</strain>
    </source>
</reference>
<dbReference type="AlphaFoldDB" id="A0A1P8Q477"/>
<keyword evidence="1" id="KW-0472">Membrane</keyword>
<name>A0A1P8Q477_9LACO</name>
<evidence type="ECO:0000256" key="1">
    <source>
        <dbReference type="SAM" id="Phobius"/>
    </source>
</evidence>
<protein>
    <recommendedName>
        <fullName evidence="4">FeoB-associated Cys-rich membrane protein</fullName>
    </recommendedName>
</protein>
<feature type="transmembrane region" description="Helical" evidence="1">
    <location>
        <begin position="6"/>
        <end position="22"/>
    </location>
</feature>
<evidence type="ECO:0000313" key="3">
    <source>
        <dbReference type="Proteomes" id="UP000187499"/>
    </source>
</evidence>
<dbReference type="Pfam" id="PF12669">
    <property type="entry name" value="FeoB_associated"/>
    <property type="match status" value="1"/>
</dbReference>
<dbReference type="EMBL" id="CP019323">
    <property type="protein sequence ID" value="APX72656.1"/>
    <property type="molecule type" value="Genomic_DNA"/>
</dbReference>
<dbReference type="RefSeq" id="WP_076616315.1">
    <property type="nucleotide sequence ID" value="NZ_CP019323.1"/>
</dbReference>
<dbReference type="STRING" id="1847728.BTM29_08870"/>
<dbReference type="OrthoDB" id="2326035at2"/>
<dbReference type="KEGG" id="lalw:BTM29_08870"/>
<evidence type="ECO:0000313" key="2">
    <source>
        <dbReference type="EMBL" id="APX72656.1"/>
    </source>
</evidence>
<evidence type="ECO:0008006" key="4">
    <source>
        <dbReference type="Google" id="ProtNLM"/>
    </source>
</evidence>
<keyword evidence="3" id="KW-1185">Reference proteome</keyword>
<gene>
    <name evidence="2" type="ORF">BTM29_08870</name>
</gene>